<evidence type="ECO:0000256" key="2">
    <source>
        <dbReference type="PIRSR" id="PIRSR613078-2"/>
    </source>
</evidence>
<dbReference type="PANTHER" id="PTHR48100:SF62">
    <property type="entry name" value="GLUCOSYL-3-PHOSPHOGLYCERATE PHOSPHATASE"/>
    <property type="match status" value="1"/>
</dbReference>
<feature type="binding site" evidence="2">
    <location>
        <position position="94"/>
    </location>
    <ligand>
        <name>substrate</name>
    </ligand>
</feature>
<evidence type="ECO:0000256" key="1">
    <source>
        <dbReference type="PIRSR" id="PIRSR613078-1"/>
    </source>
</evidence>
<dbReference type="GO" id="GO:0005737">
    <property type="term" value="C:cytoplasm"/>
    <property type="evidence" value="ECO:0007669"/>
    <property type="project" value="TreeGrafter"/>
</dbReference>
<organism evidence="4 5">
    <name type="scientific">Bifidobacterium boum</name>
    <dbReference type="NCBI Taxonomy" id="78343"/>
    <lineage>
        <taxon>Bacteria</taxon>
        <taxon>Bacillati</taxon>
        <taxon>Actinomycetota</taxon>
        <taxon>Actinomycetes</taxon>
        <taxon>Bifidobacteriales</taxon>
        <taxon>Bifidobacteriaceae</taxon>
        <taxon>Bifidobacterium</taxon>
    </lineage>
</organism>
<dbReference type="CDD" id="cd07067">
    <property type="entry name" value="HP_PGM_like"/>
    <property type="match status" value="1"/>
</dbReference>
<name>A0A086ZFD6_9BIFI</name>
<evidence type="ECO:0000313" key="4">
    <source>
        <dbReference type="EMBL" id="KFI45236.1"/>
    </source>
</evidence>
<dbReference type="Proteomes" id="UP000029093">
    <property type="component" value="Unassembled WGS sequence"/>
</dbReference>
<reference evidence="4 5" key="1">
    <citation type="submission" date="2014-03" db="EMBL/GenBank/DDBJ databases">
        <title>Genomics of Bifidobacteria.</title>
        <authorList>
            <person name="Ventura M."/>
            <person name="Milani C."/>
            <person name="Lugli G.A."/>
        </authorList>
    </citation>
    <scope>NUCLEOTIDE SEQUENCE [LARGE SCALE GENOMIC DNA]</scope>
    <source>
        <strain evidence="4 5">LMG 10736</strain>
    </source>
</reference>
<gene>
    <name evidence="4" type="ORF">BBOU_1703</name>
</gene>
<keyword evidence="4" id="KW-0378">Hydrolase</keyword>
<feature type="active site" description="Tele-phosphohistidine intermediate" evidence="1">
    <location>
        <position position="37"/>
    </location>
</feature>
<accession>A0A086ZFD6</accession>
<dbReference type="InterPro" id="IPR029033">
    <property type="entry name" value="His_PPase_superfam"/>
</dbReference>
<dbReference type="EC" id="3.1.3.70" evidence="4"/>
<dbReference type="Gene3D" id="3.40.50.1240">
    <property type="entry name" value="Phosphoglycerate mutase-like"/>
    <property type="match status" value="1"/>
</dbReference>
<dbReference type="InterPro" id="IPR013078">
    <property type="entry name" value="His_Pase_superF_clade-1"/>
</dbReference>
<comment type="caution">
    <text evidence="4">The sequence shown here is derived from an EMBL/GenBank/DDBJ whole genome shotgun (WGS) entry which is preliminary data.</text>
</comment>
<evidence type="ECO:0000313" key="5">
    <source>
        <dbReference type="Proteomes" id="UP000029093"/>
    </source>
</evidence>
<dbReference type="GO" id="GO:0050531">
    <property type="term" value="F:mannosyl-3-phosphoglycerate phosphatase activity"/>
    <property type="evidence" value="ECO:0007669"/>
    <property type="project" value="UniProtKB-EC"/>
</dbReference>
<dbReference type="AlphaFoldDB" id="A0A086ZFD6"/>
<dbReference type="Pfam" id="PF00300">
    <property type="entry name" value="His_Phos_1"/>
    <property type="match status" value="1"/>
</dbReference>
<keyword evidence="5" id="KW-1185">Reference proteome</keyword>
<dbReference type="SUPFAM" id="SSF53254">
    <property type="entry name" value="Phosphoglycerate mutase-like"/>
    <property type="match status" value="1"/>
</dbReference>
<dbReference type="PANTHER" id="PTHR48100">
    <property type="entry name" value="BROAD-SPECIFICITY PHOSPHATASE YOR283W-RELATED"/>
    <property type="match status" value="1"/>
</dbReference>
<feature type="binding site" evidence="2">
    <location>
        <begin position="36"/>
        <end position="43"/>
    </location>
    <ligand>
        <name>substrate</name>
    </ligand>
</feature>
<proteinExistence type="predicted"/>
<feature type="active site" description="Proton donor/acceptor" evidence="1">
    <location>
        <position position="118"/>
    </location>
</feature>
<feature type="region of interest" description="Disordered" evidence="3">
    <location>
        <begin position="1"/>
        <end position="25"/>
    </location>
</feature>
<dbReference type="InterPro" id="IPR050275">
    <property type="entry name" value="PGM_Phosphatase"/>
</dbReference>
<evidence type="ECO:0000256" key="3">
    <source>
        <dbReference type="SAM" id="MobiDB-lite"/>
    </source>
</evidence>
<sequence length="257" mass="28615">MNGESMATRMGGEYHGPERQRIQPTGPHVRSIIIVRHGRTAYNEQHRLQGQVDIPLDQVGAWQVEQTAATLRELYVDGRPDIPNQLVVCSDLGRAEQTAHAFADPLGLDVHPDARVRERSFGEWEGMRLEDLADHYAEDYQSWRHFAGGELNHGAEPKGVVGERGVAAIDDWSHRAGPDTTLFIFSHGAWISQTLQTLLGMAQGNHDFGAMTSMFNAHWARLAGADQPDGTVRWRLTTYNHGPAIADTDLWEAPPVR</sequence>
<dbReference type="EMBL" id="JGYQ01000018">
    <property type="protein sequence ID" value="KFI45236.1"/>
    <property type="molecule type" value="Genomic_DNA"/>
</dbReference>
<protein>
    <submittedName>
        <fullName evidence="4">Phosphoglycerate mutase</fullName>
        <ecNumber evidence="4">3.1.3.70</ecNumber>
    </submittedName>
</protein>
<dbReference type="SMART" id="SM00855">
    <property type="entry name" value="PGAM"/>
    <property type="match status" value="1"/>
</dbReference>